<organism evidence="1 2">
    <name type="scientific">Exiguobacterium oxidotolerans</name>
    <dbReference type="NCBI Taxonomy" id="223958"/>
    <lineage>
        <taxon>Bacteria</taxon>
        <taxon>Bacillati</taxon>
        <taxon>Bacillota</taxon>
        <taxon>Bacilli</taxon>
        <taxon>Bacillales</taxon>
        <taxon>Bacillales Family XII. Incertae Sedis</taxon>
        <taxon>Exiguobacterium</taxon>
    </lineage>
</organism>
<dbReference type="GO" id="GO:0046983">
    <property type="term" value="F:protein dimerization activity"/>
    <property type="evidence" value="ECO:0007669"/>
    <property type="project" value="InterPro"/>
</dbReference>
<dbReference type="Proteomes" id="UP000439752">
    <property type="component" value="Unassembled WGS sequence"/>
</dbReference>
<proteinExistence type="predicted"/>
<dbReference type="Gene3D" id="4.10.280.10">
    <property type="entry name" value="Helix-loop-helix DNA-binding domain"/>
    <property type="match status" value="1"/>
</dbReference>
<accession>A0A653IEV3</accession>
<evidence type="ECO:0000313" key="1">
    <source>
        <dbReference type="EMBL" id="VWX37794.1"/>
    </source>
</evidence>
<dbReference type="InterPro" id="IPR036638">
    <property type="entry name" value="HLH_DNA-bd_sf"/>
</dbReference>
<gene>
    <name evidence="1" type="ORF">EXIGUO9Y_360074</name>
</gene>
<dbReference type="Pfam" id="PF09388">
    <property type="entry name" value="SpoOE-like"/>
    <property type="match status" value="1"/>
</dbReference>
<protein>
    <submittedName>
        <fullName evidence="1">Spo0E family sporulation regulatory protein-aspartic acid phosphatase</fullName>
    </submittedName>
</protein>
<dbReference type="RefSeq" id="WP_159173736.1">
    <property type="nucleotide sequence ID" value="NZ_LR732312.1"/>
</dbReference>
<dbReference type="EMBL" id="CABWKQ010000030">
    <property type="protein sequence ID" value="VWX37794.1"/>
    <property type="molecule type" value="Genomic_DNA"/>
</dbReference>
<dbReference type="InterPro" id="IPR018540">
    <property type="entry name" value="Spo0E-like"/>
</dbReference>
<dbReference type="SUPFAM" id="SSF140500">
    <property type="entry name" value="BAS1536-like"/>
    <property type="match status" value="1"/>
</dbReference>
<keyword evidence="2" id="KW-1185">Reference proteome</keyword>
<name>A0A653IEV3_9BACL</name>
<dbReference type="GO" id="GO:0043937">
    <property type="term" value="P:regulation of sporulation"/>
    <property type="evidence" value="ECO:0007669"/>
    <property type="project" value="InterPro"/>
</dbReference>
<evidence type="ECO:0000313" key="2">
    <source>
        <dbReference type="Proteomes" id="UP000439752"/>
    </source>
</evidence>
<dbReference type="AlphaFoldDB" id="A0A653IEV3"/>
<sequence>MTSQQLLTLAIEAKRSELYLQADRSSFTSPHVLKLSHELDLLLVEYTRIMQTYAVGSSNEQLLT</sequence>
<reference evidence="1 2" key="1">
    <citation type="submission" date="2019-10" db="EMBL/GenBank/DDBJ databases">
        <authorList>
            <person name="Karimi E."/>
        </authorList>
    </citation>
    <scope>NUCLEOTIDE SEQUENCE [LARGE SCALE GENOMIC DNA]</scope>
    <source>
        <strain evidence="1">Exiguobacterium sp. 9Y</strain>
    </source>
</reference>
<dbReference type="InterPro" id="IPR037208">
    <property type="entry name" value="Spo0E-like_sf"/>
</dbReference>